<accession>A0A6G0XAM7</accession>
<protein>
    <submittedName>
        <fullName evidence="1">Uncharacterized protein</fullName>
    </submittedName>
</protein>
<organism evidence="1 2">
    <name type="scientific">Aphanomyces euteiches</name>
    <dbReference type="NCBI Taxonomy" id="100861"/>
    <lineage>
        <taxon>Eukaryota</taxon>
        <taxon>Sar</taxon>
        <taxon>Stramenopiles</taxon>
        <taxon>Oomycota</taxon>
        <taxon>Saprolegniomycetes</taxon>
        <taxon>Saprolegniales</taxon>
        <taxon>Verrucalvaceae</taxon>
        <taxon>Aphanomyces</taxon>
    </lineage>
</organism>
<evidence type="ECO:0000313" key="1">
    <source>
        <dbReference type="EMBL" id="KAF0737216.1"/>
    </source>
</evidence>
<dbReference type="EMBL" id="VJMJ01000084">
    <property type="protein sequence ID" value="KAF0737216.1"/>
    <property type="molecule type" value="Genomic_DNA"/>
</dbReference>
<gene>
    <name evidence="1" type="ORF">Ae201684_006395</name>
</gene>
<dbReference type="Proteomes" id="UP000481153">
    <property type="component" value="Unassembled WGS sequence"/>
</dbReference>
<name>A0A6G0XAM7_9STRA</name>
<evidence type="ECO:0000313" key="2">
    <source>
        <dbReference type="Proteomes" id="UP000481153"/>
    </source>
</evidence>
<comment type="caution">
    <text evidence="1">The sequence shown here is derived from an EMBL/GenBank/DDBJ whole genome shotgun (WGS) entry which is preliminary data.</text>
</comment>
<dbReference type="AlphaFoldDB" id="A0A6G0XAM7"/>
<reference evidence="1 2" key="1">
    <citation type="submission" date="2019-07" db="EMBL/GenBank/DDBJ databases">
        <title>Genomics analysis of Aphanomyces spp. identifies a new class of oomycete effector associated with host adaptation.</title>
        <authorList>
            <person name="Gaulin E."/>
        </authorList>
    </citation>
    <scope>NUCLEOTIDE SEQUENCE [LARGE SCALE GENOMIC DNA]</scope>
    <source>
        <strain evidence="1 2">ATCC 201684</strain>
    </source>
</reference>
<keyword evidence="2" id="KW-1185">Reference proteome</keyword>
<sequence length="131" mass="15214">MDIPDVGSVLELHDAIQNGRLDDSPLHDKSWLFETNELGSRYEQWRRCDSVIEHFKSNQSTKQREKAYLHATLCTGRALCPQATELWASCIKQWKSESPQKCIYVKRMVERCVRAEGTELLRAMDPIKFSK</sequence>
<proteinExistence type="predicted"/>